<reference evidence="2 3" key="1">
    <citation type="journal article" date="2020" name="Microorganisms">
        <title>Osmotic Adaptation and Compatible Solute Biosynthesis of Phototrophic Bacteria as Revealed from Genome Analyses.</title>
        <authorList>
            <person name="Imhoff J.F."/>
            <person name="Rahn T."/>
            <person name="Kunzel S."/>
            <person name="Keller A."/>
            <person name="Neulinger S.C."/>
        </authorList>
    </citation>
    <scope>NUCLEOTIDE SEQUENCE [LARGE SCALE GENOMIC DNA]</scope>
    <source>
        <strain evidence="2 3">DSM 6210</strain>
    </source>
</reference>
<dbReference type="PIRSF" id="PIRSF010312">
    <property type="entry name" value="Sulphur_oxidation_SoxY"/>
    <property type="match status" value="1"/>
</dbReference>
<dbReference type="NCBIfam" id="TIGR04488">
    <property type="entry name" value="SoxY_true_GGCGG"/>
    <property type="match status" value="1"/>
</dbReference>
<feature type="domain" description="Ig-like SoxY" evidence="1">
    <location>
        <begin position="52"/>
        <end position="155"/>
    </location>
</feature>
<dbReference type="InterPro" id="IPR038162">
    <property type="entry name" value="SoxY_sf"/>
</dbReference>
<dbReference type="PROSITE" id="PS51318">
    <property type="entry name" value="TAT"/>
    <property type="match status" value="1"/>
</dbReference>
<name>A0ABS1CBL6_9GAMM</name>
<evidence type="ECO:0000313" key="3">
    <source>
        <dbReference type="Proteomes" id="UP000748752"/>
    </source>
</evidence>
<gene>
    <name evidence="2" type="primary">soxY</name>
    <name evidence="2" type="ORF">CKO31_00910</name>
</gene>
<dbReference type="Proteomes" id="UP000748752">
    <property type="component" value="Unassembled WGS sequence"/>
</dbReference>
<dbReference type="RefSeq" id="WP_200233119.1">
    <property type="nucleotide sequence ID" value="NZ_NRRV01000001.1"/>
</dbReference>
<dbReference type="InterPro" id="IPR006311">
    <property type="entry name" value="TAT_signal"/>
</dbReference>
<comment type="caution">
    <text evidence="2">The sequence shown here is derived from an EMBL/GenBank/DDBJ whole genome shotgun (WGS) entry which is preliminary data.</text>
</comment>
<dbReference type="Pfam" id="PF13501">
    <property type="entry name" value="SoxY"/>
    <property type="match status" value="1"/>
</dbReference>
<dbReference type="InterPro" id="IPR032711">
    <property type="entry name" value="SoxY"/>
</dbReference>
<accession>A0ABS1CBL6</accession>
<sequence length="157" mass="15873">MIDAKRRTLLKGSLGAGAVGVAVGAGLLTPRAVLANWPEAAFKAEDQSTALNDLLGSDTIEDSDKVKIKAPDIAENGAVVPVTVEGEVDGAKSISIFAAGNNTPLIASFEMSENSVPFVSTRIKMAKTADVVAVVQTPDGLLGAAKPVKVTIGGCGG</sequence>
<dbReference type="Gene3D" id="2.60.40.2470">
    <property type="entry name" value="SoxY domain"/>
    <property type="match status" value="1"/>
</dbReference>
<proteinExistence type="predicted"/>
<dbReference type="InterPro" id="IPR016568">
    <property type="entry name" value="Sulphur_oxidation_SoxY"/>
</dbReference>
<protein>
    <submittedName>
        <fullName evidence="2">Thiosulfate oxidation carrier protein SoxY</fullName>
    </submittedName>
</protein>
<evidence type="ECO:0000313" key="2">
    <source>
        <dbReference type="EMBL" id="MBK1629315.1"/>
    </source>
</evidence>
<organism evidence="2 3">
    <name type="scientific">Thiohalocapsa halophila</name>
    <dbReference type="NCBI Taxonomy" id="69359"/>
    <lineage>
        <taxon>Bacteria</taxon>
        <taxon>Pseudomonadati</taxon>
        <taxon>Pseudomonadota</taxon>
        <taxon>Gammaproteobacteria</taxon>
        <taxon>Chromatiales</taxon>
        <taxon>Chromatiaceae</taxon>
        <taxon>Thiohalocapsa</taxon>
    </lineage>
</organism>
<evidence type="ECO:0000259" key="1">
    <source>
        <dbReference type="Pfam" id="PF13501"/>
    </source>
</evidence>
<dbReference type="EMBL" id="NRRV01000001">
    <property type="protein sequence ID" value="MBK1629315.1"/>
    <property type="molecule type" value="Genomic_DNA"/>
</dbReference>
<keyword evidence="3" id="KW-1185">Reference proteome</keyword>